<dbReference type="EC" id="4.1.3.27" evidence="7"/>
<feature type="domain" description="Indole-3-glycerol phosphate synthase" evidence="21">
    <location>
        <begin position="242"/>
        <end position="499"/>
    </location>
</feature>
<dbReference type="GO" id="GO:0000162">
    <property type="term" value="P:L-tryptophan biosynthetic process"/>
    <property type="evidence" value="ECO:0007669"/>
    <property type="project" value="UniProtKB-UniPathway"/>
</dbReference>
<protein>
    <recommendedName>
        <fullName evidence="10">Multifunctional tryptophan biosynthesis protein</fullName>
        <ecNumber evidence="8">4.1.1.48</ecNumber>
        <ecNumber evidence="7">4.1.3.27</ecNumber>
        <ecNumber evidence="9">5.3.1.24</ecNumber>
    </recommendedName>
</protein>
<sequence length="747" mass="81856">MGKVFLPDHSPKLPIASPPIETASNIILIDNYDSFVWNIYQYLRLEGATVNVYRNNEISLEELVALSPSQLVIGPGPGHPRTDSGISNDAIAYFAGKIPILGVCLGLQCMIDLWGGSVSYAGEVCHGKTSSLRHDGKGVYQGIPQDVLVTRYHSLAGTYQTLPDCLEVTSWIAQSGEDTKNGIIMGVRHKKYLIEAVQFHPESILTEGGNFMLKNFVHLQGGTWLENEKLQKVDKSKKDNILETIFKHRKAAISLQKETPSQRPSDLQAAYEIGIAPTLISFVERLKNTPFPLSLMAEIKRASPSKGIISLSANAPAQAIAYAHAGASVISVLTEPKWFKGNIDDLRNVRLSLERVKNRPAVLRKEFIFDEYQILEARLAGADTVLLIVKMLDERKLKELYKYSLSLGMEPLVEVNTPEEMGVALKLGAKVIGVNNRNLNSFEVDLDTTSRLLEQVPEEVIICALSGIKEAKDVEAYLKNHVSAVLVGEALMRANNPASFYVTMAQMPLLVKICGTRDAGMAAEAIKAGANLIGMILVPGKRRSVTPDNAMAISKVIHEHRSLTGSCAKNDISNRFVQDQASDFFANSCLYITRDYPLLVGVFQNQSISEVLELQKLYKLDIVQLHGNEPLEWAKIIPVPVLRSFHPGQTDLGKRGYHILPLLDSESGGSGKRLDMNEVKSVLADDTGLRIFLAGGLNPENVIGVIQQAAEFGDRIVGVDVSSGVEENGIQSIAKIRAFINASKSAR</sequence>
<dbReference type="InterPro" id="IPR016302">
    <property type="entry name" value="Anthranilate_synth_II"/>
</dbReference>
<dbReference type="Pfam" id="PF00117">
    <property type="entry name" value="GATase"/>
    <property type="match status" value="1"/>
</dbReference>
<dbReference type="Gene3D" id="3.20.20.70">
    <property type="entry name" value="Aldolase class I"/>
    <property type="match status" value="2"/>
</dbReference>
<evidence type="ECO:0000256" key="16">
    <source>
        <dbReference type="ARBA" id="ARBA00023235"/>
    </source>
</evidence>
<evidence type="ECO:0000256" key="19">
    <source>
        <dbReference type="ARBA" id="ARBA00047683"/>
    </source>
</evidence>
<evidence type="ECO:0000256" key="5">
    <source>
        <dbReference type="ARBA" id="ARBA00004696"/>
    </source>
</evidence>
<comment type="pathway">
    <text evidence="5">Amino-acid biosynthesis; L-tryptophan biosynthesis; L-tryptophan from chorismate: step 4/5.</text>
</comment>
<comment type="pathway">
    <text evidence="4">Amino-acid biosynthesis; L-tryptophan biosynthesis; L-tryptophan from chorismate: step 3/5.</text>
</comment>
<dbReference type="InterPro" id="IPR011060">
    <property type="entry name" value="RibuloseP-bd_barrel"/>
</dbReference>
<dbReference type="GO" id="GO:0004425">
    <property type="term" value="F:indole-3-glycerol-phosphate synthase activity"/>
    <property type="evidence" value="ECO:0007669"/>
    <property type="project" value="UniProtKB-EC"/>
</dbReference>
<feature type="domain" description="N-(5'phosphoribosyl) anthranilate isomerase (PRAI)" evidence="22">
    <location>
        <begin position="566"/>
        <end position="741"/>
    </location>
</feature>
<evidence type="ECO:0000259" key="22">
    <source>
        <dbReference type="Pfam" id="PF00697"/>
    </source>
</evidence>
<dbReference type="InterPro" id="IPR029062">
    <property type="entry name" value="Class_I_gatase-like"/>
</dbReference>
<dbReference type="Gene3D" id="3.40.50.880">
    <property type="match status" value="1"/>
</dbReference>
<evidence type="ECO:0000256" key="13">
    <source>
        <dbReference type="ARBA" id="ARBA00022822"/>
    </source>
</evidence>
<dbReference type="InterPro" id="IPR045186">
    <property type="entry name" value="Indole-3-glycerol_P_synth"/>
</dbReference>
<proteinExistence type="inferred from homology"/>
<dbReference type="PROSITE" id="PS51273">
    <property type="entry name" value="GATASE_TYPE_1"/>
    <property type="match status" value="1"/>
</dbReference>
<dbReference type="Pfam" id="PF00697">
    <property type="entry name" value="PRAI"/>
    <property type="match status" value="1"/>
</dbReference>
<comment type="caution">
    <text evidence="23">The sequence shown here is derived from an EMBL/GenBank/DDBJ whole genome shotgun (WGS) entry which is preliminary data.</text>
</comment>
<keyword evidence="16" id="KW-0413">Isomerase</keyword>
<comment type="catalytic activity">
    <reaction evidence="2">
        <text>1-(2-carboxyphenylamino)-1-deoxy-D-ribulose 5-phosphate + H(+) = (1S,2R)-1-C-(indol-3-yl)glycerol 3-phosphate + CO2 + H2O</text>
        <dbReference type="Rhea" id="RHEA:23476"/>
        <dbReference type="ChEBI" id="CHEBI:15377"/>
        <dbReference type="ChEBI" id="CHEBI:15378"/>
        <dbReference type="ChEBI" id="CHEBI:16526"/>
        <dbReference type="ChEBI" id="CHEBI:58613"/>
        <dbReference type="ChEBI" id="CHEBI:58866"/>
        <dbReference type="EC" id="4.1.1.48"/>
    </reaction>
</comment>
<dbReference type="FunFam" id="3.20.20.70:FF:000136">
    <property type="entry name" value="Multifunctional tryptophan biosynthesis protein"/>
    <property type="match status" value="1"/>
</dbReference>
<evidence type="ECO:0000256" key="9">
    <source>
        <dbReference type="ARBA" id="ARBA00012572"/>
    </source>
</evidence>
<evidence type="ECO:0000256" key="10">
    <source>
        <dbReference type="ARBA" id="ARBA00018819"/>
    </source>
</evidence>
<name>A0A420HKH3_9PEZI</name>
<organism evidence="23 24">
    <name type="scientific">Erysiphe neolycopersici</name>
    <dbReference type="NCBI Taxonomy" id="212602"/>
    <lineage>
        <taxon>Eukaryota</taxon>
        <taxon>Fungi</taxon>
        <taxon>Dikarya</taxon>
        <taxon>Ascomycota</taxon>
        <taxon>Pezizomycotina</taxon>
        <taxon>Leotiomycetes</taxon>
        <taxon>Erysiphales</taxon>
        <taxon>Erysiphaceae</taxon>
        <taxon>Erysiphe</taxon>
    </lineage>
</organism>
<dbReference type="AlphaFoldDB" id="A0A420HKH3"/>
<keyword evidence="24" id="KW-1185">Reference proteome</keyword>
<dbReference type="HAMAP" id="MF_00135">
    <property type="entry name" value="PRAI"/>
    <property type="match status" value="1"/>
</dbReference>
<dbReference type="InterPro" id="IPR001240">
    <property type="entry name" value="PRAI_dom"/>
</dbReference>
<comment type="pathway">
    <text evidence="6">Amino-acid biosynthesis; L-tryptophan biosynthesis; L-tryptophan from chorismate: step 1/5.</text>
</comment>
<dbReference type="PIRSF" id="PIRSF001382">
    <property type="entry name" value="TrpG-trpC-trpF"/>
    <property type="match status" value="1"/>
</dbReference>
<accession>A0A420HKH3</accession>
<dbReference type="GO" id="GO:0004049">
    <property type="term" value="F:anthranilate synthase activity"/>
    <property type="evidence" value="ECO:0007669"/>
    <property type="project" value="UniProtKB-EC"/>
</dbReference>
<keyword evidence="14" id="KW-0315">Glutamine amidotransferase</keyword>
<keyword evidence="13" id="KW-0822">Tryptophan biosynthesis</keyword>
<evidence type="ECO:0000256" key="6">
    <source>
        <dbReference type="ARBA" id="ARBA00004873"/>
    </source>
</evidence>
<dbReference type="PRINTS" id="PR00097">
    <property type="entry name" value="ANTSNTHASEII"/>
</dbReference>
<reference evidence="23 24" key="1">
    <citation type="journal article" date="2018" name="BMC Genomics">
        <title>Comparative genome analyses reveal sequence features reflecting distinct modes of host-adaptation between dicot and monocot powdery mildew.</title>
        <authorList>
            <person name="Wu Y."/>
            <person name="Ma X."/>
            <person name="Pan Z."/>
            <person name="Kale S.D."/>
            <person name="Song Y."/>
            <person name="King H."/>
            <person name="Zhang Q."/>
            <person name="Presley C."/>
            <person name="Deng X."/>
            <person name="Wei C.I."/>
            <person name="Xiao S."/>
        </authorList>
    </citation>
    <scope>NUCLEOTIDE SEQUENCE [LARGE SCALE GENOMIC DNA]</scope>
    <source>
        <strain evidence="23">UMSG2</strain>
    </source>
</reference>
<dbReference type="CDD" id="cd00405">
    <property type="entry name" value="PRAI"/>
    <property type="match status" value="1"/>
</dbReference>
<evidence type="ECO:0000256" key="2">
    <source>
        <dbReference type="ARBA" id="ARBA00001633"/>
    </source>
</evidence>
<keyword evidence="11" id="KW-0028">Amino-acid biosynthesis</keyword>
<evidence type="ECO:0000256" key="7">
    <source>
        <dbReference type="ARBA" id="ARBA00012266"/>
    </source>
</evidence>
<dbReference type="InterPro" id="IPR006221">
    <property type="entry name" value="TrpG/PapA_dom"/>
</dbReference>
<dbReference type="EC" id="5.3.1.24" evidence="9"/>
<dbReference type="InterPro" id="IPR001468">
    <property type="entry name" value="Indole-3-GlycerolPSynthase_CS"/>
</dbReference>
<dbReference type="UniPathway" id="UPA00035">
    <property type="reaction ID" value="UER00040"/>
</dbReference>
<evidence type="ECO:0000256" key="14">
    <source>
        <dbReference type="ARBA" id="ARBA00022962"/>
    </source>
</evidence>
<dbReference type="InterPro" id="IPR017926">
    <property type="entry name" value="GATASE"/>
</dbReference>
<evidence type="ECO:0000256" key="18">
    <source>
        <dbReference type="ARBA" id="ARBA00023268"/>
    </source>
</evidence>
<dbReference type="EC" id="4.1.1.48" evidence="8"/>
<evidence type="ECO:0000256" key="11">
    <source>
        <dbReference type="ARBA" id="ARBA00022605"/>
    </source>
</evidence>
<evidence type="ECO:0000259" key="20">
    <source>
        <dbReference type="Pfam" id="PF00117"/>
    </source>
</evidence>
<evidence type="ECO:0000256" key="15">
    <source>
        <dbReference type="ARBA" id="ARBA00023141"/>
    </source>
</evidence>
<evidence type="ECO:0000313" key="24">
    <source>
        <dbReference type="Proteomes" id="UP000286134"/>
    </source>
</evidence>
<dbReference type="InterPro" id="IPR013785">
    <property type="entry name" value="Aldolase_TIM"/>
</dbReference>
<evidence type="ECO:0000256" key="4">
    <source>
        <dbReference type="ARBA" id="ARBA00004664"/>
    </source>
</evidence>
<evidence type="ECO:0000256" key="3">
    <source>
        <dbReference type="ARBA" id="ARBA00003272"/>
    </source>
</evidence>
<keyword evidence="17" id="KW-0456">Lyase</keyword>
<dbReference type="PANTHER" id="PTHR22854:SF2">
    <property type="entry name" value="INDOLE-3-GLYCEROL-PHOSPHATE SYNTHASE"/>
    <property type="match status" value="1"/>
</dbReference>
<gene>
    <name evidence="23" type="ORF">OnM2_071013</name>
</gene>
<comment type="function">
    <text evidence="3">Trifunctional enzyme bearing the Gln amidotransferase (GATase) domain of anthranilate synthase, indole-glycerolphosphate synthase, and phosphoribosylanthranilate isomerase activities.</text>
</comment>
<keyword evidence="18" id="KW-0511">Multifunctional enzyme</keyword>
<dbReference type="CDD" id="cd00331">
    <property type="entry name" value="IGPS"/>
    <property type="match status" value="1"/>
</dbReference>
<dbReference type="EMBL" id="MCFK01007108">
    <property type="protein sequence ID" value="RKF57922.1"/>
    <property type="molecule type" value="Genomic_DNA"/>
</dbReference>
<dbReference type="STRING" id="212602.A0A420HKH3"/>
<dbReference type="PRINTS" id="PR00096">
    <property type="entry name" value="GATASE"/>
</dbReference>
<dbReference type="SUPFAM" id="SSF51366">
    <property type="entry name" value="Ribulose-phoshate binding barrel"/>
    <property type="match status" value="2"/>
</dbReference>
<evidence type="ECO:0000256" key="12">
    <source>
        <dbReference type="ARBA" id="ARBA00022793"/>
    </source>
</evidence>
<dbReference type="PROSITE" id="PS00614">
    <property type="entry name" value="IGPS"/>
    <property type="match status" value="1"/>
</dbReference>
<dbReference type="CDD" id="cd01743">
    <property type="entry name" value="GATase1_Anthranilate_Synthase"/>
    <property type="match status" value="1"/>
</dbReference>
<comment type="catalytic activity">
    <reaction evidence="1">
        <text>N-(5-phospho-beta-D-ribosyl)anthranilate = 1-(2-carboxyphenylamino)-1-deoxy-D-ribulose 5-phosphate</text>
        <dbReference type="Rhea" id="RHEA:21540"/>
        <dbReference type="ChEBI" id="CHEBI:18277"/>
        <dbReference type="ChEBI" id="CHEBI:58613"/>
        <dbReference type="EC" id="5.3.1.24"/>
    </reaction>
</comment>
<dbReference type="OrthoDB" id="524799at2759"/>
<dbReference type="InterPro" id="IPR013798">
    <property type="entry name" value="Indole-3-glycerol_P_synth_dom"/>
</dbReference>
<dbReference type="FunFam" id="3.40.50.880:FF:000031">
    <property type="entry name" value="Multifunctional tryptophan biosynthesis protein"/>
    <property type="match status" value="1"/>
</dbReference>
<comment type="catalytic activity">
    <reaction evidence="19">
        <text>chorismate + L-glutamine = anthranilate + pyruvate + L-glutamate + H(+)</text>
        <dbReference type="Rhea" id="RHEA:21732"/>
        <dbReference type="ChEBI" id="CHEBI:15361"/>
        <dbReference type="ChEBI" id="CHEBI:15378"/>
        <dbReference type="ChEBI" id="CHEBI:16567"/>
        <dbReference type="ChEBI" id="CHEBI:29748"/>
        <dbReference type="ChEBI" id="CHEBI:29985"/>
        <dbReference type="ChEBI" id="CHEBI:58359"/>
        <dbReference type="EC" id="4.1.3.27"/>
    </reaction>
</comment>
<dbReference type="Pfam" id="PF00218">
    <property type="entry name" value="IGPS"/>
    <property type="match status" value="1"/>
</dbReference>
<keyword evidence="15" id="KW-0057">Aromatic amino acid biosynthesis</keyword>
<evidence type="ECO:0000259" key="21">
    <source>
        <dbReference type="Pfam" id="PF00218"/>
    </source>
</evidence>
<dbReference type="PANTHER" id="PTHR22854">
    <property type="entry name" value="TRYPTOPHAN BIOSYNTHESIS PROTEIN"/>
    <property type="match status" value="1"/>
</dbReference>
<dbReference type="GO" id="GO:0004640">
    <property type="term" value="F:phosphoribosylanthranilate isomerase activity"/>
    <property type="evidence" value="ECO:0007669"/>
    <property type="project" value="UniProtKB-EC"/>
</dbReference>
<dbReference type="SUPFAM" id="SSF52317">
    <property type="entry name" value="Class I glutamine amidotransferase-like"/>
    <property type="match status" value="1"/>
</dbReference>
<dbReference type="Proteomes" id="UP000286134">
    <property type="component" value="Unassembled WGS sequence"/>
</dbReference>
<evidence type="ECO:0000256" key="8">
    <source>
        <dbReference type="ARBA" id="ARBA00012362"/>
    </source>
</evidence>
<evidence type="ECO:0000313" key="23">
    <source>
        <dbReference type="EMBL" id="RKF57922.1"/>
    </source>
</evidence>
<evidence type="ECO:0000256" key="1">
    <source>
        <dbReference type="ARBA" id="ARBA00001164"/>
    </source>
</evidence>
<keyword evidence="12" id="KW-0210">Decarboxylase</keyword>
<feature type="domain" description="Glutamine amidotransferase" evidence="20">
    <location>
        <begin position="28"/>
        <end position="217"/>
    </location>
</feature>
<dbReference type="NCBIfam" id="TIGR00566">
    <property type="entry name" value="trpG_papA"/>
    <property type="match status" value="1"/>
</dbReference>
<evidence type="ECO:0000256" key="17">
    <source>
        <dbReference type="ARBA" id="ARBA00023239"/>
    </source>
</evidence>